<evidence type="ECO:0000256" key="3">
    <source>
        <dbReference type="PROSITE-ProRule" id="PRU00339"/>
    </source>
</evidence>
<dbReference type="PANTHER" id="PTHR45586">
    <property type="entry name" value="TPR REPEAT-CONTAINING PROTEIN PA4667"/>
    <property type="match status" value="1"/>
</dbReference>
<accession>A0A109K4L0</accession>
<keyword evidence="1" id="KW-0677">Repeat</keyword>
<dbReference type="InterPro" id="IPR051012">
    <property type="entry name" value="CellSynth/LPSAsmb/PSIAsmb"/>
</dbReference>
<feature type="repeat" description="TPR" evidence="3">
    <location>
        <begin position="157"/>
        <end position="190"/>
    </location>
</feature>
<sequence length="255" mass="27418">MGQVAEAERLAAEVLKANRTDVAAATILARALIAQNRGEAAIAPLERVVRRVEDAGVEILLGAALGGAGRRNEAIDLLRRTVARRPPFLPAFQELAGQLAAAGRLDEAVAVIEGAIALAPGVVDLQISFARLLLHRNERARARAILAEARDAAPGHPEILTTLARVLLLDGEYTAAADLYRHLLALRPDDAMLRADFAACLLEMGDREGGEANLRQSMRGRPQMIGRSIYALIQSSHGRFFFRPSAVAKFLNEPG</sequence>
<organism evidence="4 5">
    <name type="scientific">Bradyrhizobium macuxiense</name>
    <dbReference type="NCBI Taxonomy" id="1755647"/>
    <lineage>
        <taxon>Bacteria</taxon>
        <taxon>Pseudomonadati</taxon>
        <taxon>Pseudomonadota</taxon>
        <taxon>Alphaproteobacteria</taxon>
        <taxon>Hyphomicrobiales</taxon>
        <taxon>Nitrobacteraceae</taxon>
        <taxon>Bradyrhizobium</taxon>
    </lineage>
</organism>
<evidence type="ECO:0000313" key="4">
    <source>
        <dbReference type="EMBL" id="KWV60717.1"/>
    </source>
</evidence>
<reference evidence="4 5" key="1">
    <citation type="submission" date="2015-11" db="EMBL/GenBank/DDBJ databases">
        <title>Draft Genome Sequence of the Strain BR 10303 (Bradyrhizobium sp.) isolated from nodules of Centrolobium paraense.</title>
        <authorList>
            <person name="Zelli J.E."/>
            <person name="Simoes-Araujo J.L."/>
            <person name="Barauna A.C."/>
            <person name="Silva K."/>
        </authorList>
    </citation>
    <scope>NUCLEOTIDE SEQUENCE [LARGE SCALE GENOMIC DNA]</scope>
    <source>
        <strain evidence="4 5">BR 10303</strain>
    </source>
</reference>
<keyword evidence="2 3" id="KW-0802">TPR repeat</keyword>
<name>A0A109K4L0_9BRAD</name>
<dbReference type="Proteomes" id="UP000057737">
    <property type="component" value="Unassembled WGS sequence"/>
</dbReference>
<dbReference type="PANTHER" id="PTHR45586:SF1">
    <property type="entry name" value="LIPOPOLYSACCHARIDE ASSEMBLY PROTEIN B"/>
    <property type="match status" value="1"/>
</dbReference>
<comment type="caution">
    <text evidence="4">The sequence shown here is derived from an EMBL/GenBank/DDBJ whole genome shotgun (WGS) entry which is preliminary data.</text>
</comment>
<dbReference type="Pfam" id="PF14559">
    <property type="entry name" value="TPR_19"/>
    <property type="match status" value="3"/>
</dbReference>
<dbReference type="PROSITE" id="PS50005">
    <property type="entry name" value="TPR"/>
    <property type="match status" value="1"/>
</dbReference>
<dbReference type="InterPro" id="IPR019734">
    <property type="entry name" value="TPR_rpt"/>
</dbReference>
<dbReference type="SMART" id="SM00028">
    <property type="entry name" value="TPR"/>
    <property type="match status" value="3"/>
</dbReference>
<keyword evidence="5" id="KW-1185">Reference proteome</keyword>
<evidence type="ECO:0008006" key="6">
    <source>
        <dbReference type="Google" id="ProtNLM"/>
    </source>
</evidence>
<proteinExistence type="predicted"/>
<dbReference type="AlphaFoldDB" id="A0A109K4L0"/>
<dbReference type="SUPFAM" id="SSF48452">
    <property type="entry name" value="TPR-like"/>
    <property type="match status" value="1"/>
</dbReference>
<protein>
    <recommendedName>
        <fullName evidence="6">Tetratricopeptide repeat protein</fullName>
    </recommendedName>
</protein>
<gene>
    <name evidence="4" type="ORF">AS156_02165</name>
</gene>
<dbReference type="InterPro" id="IPR011990">
    <property type="entry name" value="TPR-like_helical_dom_sf"/>
</dbReference>
<dbReference type="Gene3D" id="1.25.40.10">
    <property type="entry name" value="Tetratricopeptide repeat domain"/>
    <property type="match status" value="1"/>
</dbReference>
<evidence type="ECO:0000256" key="1">
    <source>
        <dbReference type="ARBA" id="ARBA00022737"/>
    </source>
</evidence>
<dbReference type="EMBL" id="LNCU01000013">
    <property type="protein sequence ID" value="KWV60717.1"/>
    <property type="molecule type" value="Genomic_DNA"/>
</dbReference>
<evidence type="ECO:0000313" key="5">
    <source>
        <dbReference type="Proteomes" id="UP000057737"/>
    </source>
</evidence>
<evidence type="ECO:0000256" key="2">
    <source>
        <dbReference type="ARBA" id="ARBA00022803"/>
    </source>
</evidence>